<evidence type="ECO:0000256" key="4">
    <source>
        <dbReference type="ARBA" id="ARBA00022984"/>
    </source>
</evidence>
<comment type="pathway">
    <text evidence="7">Cell wall biogenesis; peptidoglycan biosynthesis.</text>
</comment>
<reference evidence="8 9" key="1">
    <citation type="submission" date="2023-07" db="EMBL/GenBank/DDBJ databases">
        <title>Sorghum-associated microbial communities from plants grown in Nebraska, USA.</title>
        <authorList>
            <person name="Schachtman D."/>
        </authorList>
    </citation>
    <scope>NUCLEOTIDE SEQUENCE [LARGE SCALE GENOMIC DNA]</scope>
    <source>
        <strain evidence="8 9">BE308</strain>
    </source>
</reference>
<dbReference type="InterPro" id="IPR001920">
    <property type="entry name" value="Asp/Glu_race"/>
</dbReference>
<dbReference type="HAMAP" id="MF_00258">
    <property type="entry name" value="Glu_racemase"/>
    <property type="match status" value="1"/>
</dbReference>
<evidence type="ECO:0000256" key="7">
    <source>
        <dbReference type="HAMAP-Rule" id="MF_00258"/>
    </source>
</evidence>
<proteinExistence type="inferred from homology"/>
<feature type="active site" description="Proton donor/acceptor" evidence="7">
    <location>
        <position position="190"/>
    </location>
</feature>
<dbReference type="NCBIfam" id="TIGR00067">
    <property type="entry name" value="glut_race"/>
    <property type="match status" value="1"/>
</dbReference>
<evidence type="ECO:0000256" key="6">
    <source>
        <dbReference type="ARBA" id="ARBA00023316"/>
    </source>
</evidence>
<keyword evidence="9" id="KW-1185">Reference proteome</keyword>
<name>A0ABU1ZVD0_9BURK</name>
<dbReference type="PANTHER" id="PTHR21198">
    <property type="entry name" value="GLUTAMATE RACEMASE"/>
    <property type="match status" value="1"/>
</dbReference>
<dbReference type="Pfam" id="PF01177">
    <property type="entry name" value="Asp_Glu_race"/>
    <property type="match status" value="1"/>
</dbReference>
<sequence length="272" mass="28626">MSTASRPIGVFDSGVGGLSVLRALRAELPHERFVYVADSGNAPYGERDDDHVTTRSHAIADYLLAQHQIKALVVACNTATAAAIKTLRAAYPSIPLVGIEPALKPAAAASQTKTVGVMATRGTLQSEKFQALLASLHGQATFVLQPCDGLAIAIERNDATKTEALCAEYTRAMGLFGLNPDAMDTLVLGCTHYPFVEAVLRRSIGNQVALLEGGAPVARHTRRLLDAAGLLAAATTEPVAPTQFLTTGEIEDLRSAAARWLQLDTSVGALAI</sequence>
<comment type="similarity">
    <text evidence="7">Belongs to the aspartate/glutamate racemases family.</text>
</comment>
<evidence type="ECO:0000256" key="5">
    <source>
        <dbReference type="ARBA" id="ARBA00023235"/>
    </source>
</evidence>
<dbReference type="RefSeq" id="WP_310345910.1">
    <property type="nucleotide sequence ID" value="NZ_JAVDXO010000011.1"/>
</dbReference>
<dbReference type="PROSITE" id="PS00923">
    <property type="entry name" value="ASP_GLU_RACEMASE_1"/>
    <property type="match status" value="1"/>
</dbReference>
<dbReference type="GO" id="GO:0008881">
    <property type="term" value="F:glutamate racemase activity"/>
    <property type="evidence" value="ECO:0007669"/>
    <property type="project" value="UniProtKB-EC"/>
</dbReference>
<dbReference type="PROSITE" id="PS00924">
    <property type="entry name" value="ASP_GLU_RACEMASE_2"/>
    <property type="match status" value="1"/>
</dbReference>
<evidence type="ECO:0000256" key="1">
    <source>
        <dbReference type="ARBA" id="ARBA00001602"/>
    </source>
</evidence>
<evidence type="ECO:0000256" key="2">
    <source>
        <dbReference type="ARBA" id="ARBA00013090"/>
    </source>
</evidence>
<dbReference type="PANTHER" id="PTHR21198:SF2">
    <property type="entry name" value="GLUTAMATE RACEMASE"/>
    <property type="match status" value="1"/>
</dbReference>
<comment type="function">
    <text evidence="7">Provides the (R)-glutamate required for cell wall biosynthesis.</text>
</comment>
<keyword evidence="5 7" id="KW-0413">Isomerase</keyword>
<evidence type="ECO:0000313" key="9">
    <source>
        <dbReference type="Proteomes" id="UP001268089"/>
    </source>
</evidence>
<organism evidence="8 9">
    <name type="scientific">Rhodoferax saidenbachensis</name>
    <dbReference type="NCBI Taxonomy" id="1484693"/>
    <lineage>
        <taxon>Bacteria</taxon>
        <taxon>Pseudomonadati</taxon>
        <taxon>Pseudomonadota</taxon>
        <taxon>Betaproteobacteria</taxon>
        <taxon>Burkholderiales</taxon>
        <taxon>Comamonadaceae</taxon>
        <taxon>Rhodoferax</taxon>
    </lineage>
</organism>
<dbReference type="Gene3D" id="3.40.50.1860">
    <property type="match status" value="2"/>
</dbReference>
<comment type="catalytic activity">
    <reaction evidence="1 7">
        <text>L-glutamate = D-glutamate</text>
        <dbReference type="Rhea" id="RHEA:12813"/>
        <dbReference type="ChEBI" id="CHEBI:29985"/>
        <dbReference type="ChEBI" id="CHEBI:29986"/>
        <dbReference type="EC" id="5.1.1.3"/>
    </reaction>
</comment>
<feature type="active site" description="Proton donor/acceptor" evidence="7">
    <location>
        <position position="76"/>
    </location>
</feature>
<dbReference type="InterPro" id="IPR015942">
    <property type="entry name" value="Asp/Glu/hydantoin_racemase"/>
</dbReference>
<dbReference type="InterPro" id="IPR018187">
    <property type="entry name" value="Asp/Glu_racemase_AS_1"/>
</dbReference>
<keyword evidence="3 7" id="KW-0133">Cell shape</keyword>
<feature type="binding site" evidence="7">
    <location>
        <begin position="191"/>
        <end position="192"/>
    </location>
    <ligand>
        <name>substrate</name>
    </ligand>
</feature>
<evidence type="ECO:0000313" key="8">
    <source>
        <dbReference type="EMBL" id="MDR7308506.1"/>
    </source>
</evidence>
<keyword evidence="6 7" id="KW-0961">Cell wall biogenesis/degradation</keyword>
<dbReference type="InterPro" id="IPR004391">
    <property type="entry name" value="Glu_race"/>
</dbReference>
<evidence type="ECO:0000256" key="3">
    <source>
        <dbReference type="ARBA" id="ARBA00022960"/>
    </source>
</evidence>
<feature type="binding site" evidence="7">
    <location>
        <begin position="77"/>
        <end position="78"/>
    </location>
    <ligand>
        <name>substrate</name>
    </ligand>
</feature>
<dbReference type="EC" id="5.1.1.3" evidence="2 7"/>
<keyword evidence="4 7" id="KW-0573">Peptidoglycan synthesis</keyword>
<feature type="binding site" evidence="7">
    <location>
        <begin position="12"/>
        <end position="13"/>
    </location>
    <ligand>
        <name>substrate</name>
    </ligand>
</feature>
<comment type="caution">
    <text evidence="8">The sequence shown here is derived from an EMBL/GenBank/DDBJ whole genome shotgun (WGS) entry which is preliminary data.</text>
</comment>
<protein>
    <recommendedName>
        <fullName evidence="2 7">Glutamate racemase</fullName>
        <ecNumber evidence="2 7">5.1.1.3</ecNumber>
    </recommendedName>
</protein>
<dbReference type="EMBL" id="JAVDXO010000011">
    <property type="protein sequence ID" value="MDR7308506.1"/>
    <property type="molecule type" value="Genomic_DNA"/>
</dbReference>
<feature type="binding site" evidence="7">
    <location>
        <begin position="44"/>
        <end position="45"/>
    </location>
    <ligand>
        <name>substrate</name>
    </ligand>
</feature>
<accession>A0ABU1ZVD0</accession>
<dbReference type="SUPFAM" id="SSF53681">
    <property type="entry name" value="Aspartate/glutamate racemase"/>
    <property type="match status" value="2"/>
</dbReference>
<dbReference type="Proteomes" id="UP001268089">
    <property type="component" value="Unassembled WGS sequence"/>
</dbReference>
<dbReference type="InterPro" id="IPR033134">
    <property type="entry name" value="Asp/Glu_racemase_AS_2"/>
</dbReference>
<gene>
    <name evidence="7" type="primary">murI</name>
    <name evidence="8" type="ORF">J2X15_003818</name>
</gene>